<proteinExistence type="predicted"/>
<dbReference type="GO" id="GO:0003887">
    <property type="term" value="F:DNA-directed DNA polymerase activity"/>
    <property type="evidence" value="ECO:0007669"/>
    <property type="project" value="TreeGrafter"/>
</dbReference>
<dbReference type="Pfam" id="PF04081">
    <property type="entry name" value="DNA_pol_delta_4"/>
    <property type="match status" value="1"/>
</dbReference>
<organism evidence="3 4">
    <name type="scientific">Rubus argutus</name>
    <name type="common">Southern blackberry</name>
    <dbReference type="NCBI Taxonomy" id="59490"/>
    <lineage>
        <taxon>Eukaryota</taxon>
        <taxon>Viridiplantae</taxon>
        <taxon>Streptophyta</taxon>
        <taxon>Embryophyta</taxon>
        <taxon>Tracheophyta</taxon>
        <taxon>Spermatophyta</taxon>
        <taxon>Magnoliopsida</taxon>
        <taxon>eudicotyledons</taxon>
        <taxon>Gunneridae</taxon>
        <taxon>Pentapetalae</taxon>
        <taxon>rosids</taxon>
        <taxon>fabids</taxon>
        <taxon>Rosales</taxon>
        <taxon>Rosaceae</taxon>
        <taxon>Rosoideae</taxon>
        <taxon>Rosoideae incertae sedis</taxon>
        <taxon>Rubus</taxon>
    </lineage>
</organism>
<accession>A0AAW1YMB9</accession>
<evidence type="ECO:0008006" key="5">
    <source>
        <dbReference type="Google" id="ProtNLM"/>
    </source>
</evidence>
<gene>
    <name evidence="2" type="ORF">M0R45_005325</name>
    <name evidence="3" type="ORF">M0R45_005344</name>
</gene>
<comment type="caution">
    <text evidence="3">The sequence shown here is derived from an EMBL/GenBank/DDBJ whole genome shotgun (WGS) entry which is preliminary data.</text>
</comment>
<evidence type="ECO:0000313" key="2">
    <source>
        <dbReference type="EMBL" id="KAK9949814.1"/>
    </source>
</evidence>
<evidence type="ECO:0000256" key="1">
    <source>
        <dbReference type="SAM" id="MobiDB-lite"/>
    </source>
</evidence>
<dbReference type="GO" id="GO:0043625">
    <property type="term" value="C:delta DNA polymerase complex"/>
    <property type="evidence" value="ECO:0007669"/>
    <property type="project" value="TreeGrafter"/>
</dbReference>
<protein>
    <recommendedName>
        <fullName evidence="5">DNA polymerase delta subunit 4</fullName>
    </recommendedName>
</protein>
<dbReference type="EMBL" id="JBEDUW010000001">
    <property type="protein sequence ID" value="KAK9949814.1"/>
    <property type="molecule type" value="Genomic_DNA"/>
</dbReference>
<dbReference type="EMBL" id="JBEDUW010000001">
    <property type="protein sequence ID" value="KAK9949833.1"/>
    <property type="molecule type" value="Genomic_DNA"/>
</dbReference>
<sequence length="123" mass="13445">MAARSNMKGFYRQKKTTTAGGISKKKKSQSPIHPDAAASLGSGVTQPTALISHGAPDLGDDYDEQEELLRQFDLNMAYGPCLGITRLARWERACRLGMNPPKEVESLLKGGKARPDCLWDGRI</sequence>
<dbReference type="PANTHER" id="PTHR14303:SF0">
    <property type="entry name" value="DNA POLYMERASE DELTA SUBUNIT 4"/>
    <property type="match status" value="1"/>
</dbReference>
<feature type="region of interest" description="Disordered" evidence="1">
    <location>
        <begin position="1"/>
        <end position="57"/>
    </location>
</feature>
<dbReference type="GO" id="GO:0000731">
    <property type="term" value="P:DNA synthesis involved in DNA repair"/>
    <property type="evidence" value="ECO:0007669"/>
    <property type="project" value="InterPro"/>
</dbReference>
<reference evidence="3 4" key="1">
    <citation type="journal article" date="2023" name="G3 (Bethesda)">
        <title>A chromosome-length genome assembly and annotation of blackberry (Rubus argutus, cv. 'Hillquist').</title>
        <authorList>
            <person name="Bruna T."/>
            <person name="Aryal R."/>
            <person name="Dudchenko O."/>
            <person name="Sargent D.J."/>
            <person name="Mead D."/>
            <person name="Buti M."/>
            <person name="Cavallini A."/>
            <person name="Hytonen T."/>
            <person name="Andres J."/>
            <person name="Pham M."/>
            <person name="Weisz D."/>
            <person name="Mascagni F."/>
            <person name="Usai G."/>
            <person name="Natali L."/>
            <person name="Bassil N."/>
            <person name="Fernandez G.E."/>
            <person name="Lomsadze A."/>
            <person name="Armour M."/>
            <person name="Olukolu B."/>
            <person name="Poorten T."/>
            <person name="Britton C."/>
            <person name="Davik J."/>
            <person name="Ashrafi H."/>
            <person name="Aiden E.L."/>
            <person name="Borodovsky M."/>
            <person name="Worthington M."/>
        </authorList>
    </citation>
    <scope>NUCLEOTIDE SEQUENCE [LARGE SCALE GENOMIC DNA]</scope>
    <source>
        <strain evidence="3">PI 553951</strain>
    </source>
</reference>
<dbReference type="Proteomes" id="UP001457282">
    <property type="component" value="Unassembled WGS sequence"/>
</dbReference>
<dbReference type="PANTHER" id="PTHR14303">
    <property type="entry name" value="DNA POLYMERASE DELTA SUBUNIT 4"/>
    <property type="match status" value="1"/>
</dbReference>
<dbReference type="InterPro" id="IPR007218">
    <property type="entry name" value="DNA_pol_delta_4"/>
</dbReference>
<keyword evidence="4" id="KW-1185">Reference proteome</keyword>
<dbReference type="GO" id="GO:0006261">
    <property type="term" value="P:DNA-templated DNA replication"/>
    <property type="evidence" value="ECO:0007669"/>
    <property type="project" value="TreeGrafter"/>
</dbReference>
<name>A0AAW1YMB9_RUBAR</name>
<dbReference type="AlphaFoldDB" id="A0AAW1YMB9"/>
<evidence type="ECO:0000313" key="4">
    <source>
        <dbReference type="Proteomes" id="UP001457282"/>
    </source>
</evidence>
<evidence type="ECO:0000313" key="3">
    <source>
        <dbReference type="EMBL" id="KAK9949833.1"/>
    </source>
</evidence>